<sequence length="496" mass="53268">MLLSTHILTSTGIFVSSLPSTRTSALKISNEARFDPAFIGTALSDSPTPRSQRAPLTDITTTLNTTVGNLSLSAVYVEQYLDRGQLFSFPHPLVTHIWSSCASGPMCSRLAPWIESSSICSPRDGQLLDGRQSRCQEPEGLSTRKGTPMLDSRRIGPSRSSSTHSGSRPTRREGVGLRGYGCYRCARYAAFTSFAHSTDKAMCTARSAATTMAVEDSQGSTTTPLRGLQDGIAASAILLPPTLGPALVPTRQRPAGHPPVCLDRTLAADPGIQRQLLDGRKGRRQEPDWLPTRTGTSMLASTRSSLQRAMEVNIDALPLFIVAGTYGHPLNQAPGGGEKPQVVAVGDHALFVHSAAIVHAPASRPRFGTGRHSNALVSDDAPAAVSVSLSRDSRGVSKIIGERAGKTIGARRRPVDDALEPCNLVCLTLFHASCQVRRDRVQVRIRRRITKEAIGTSDRESDRGEADRIGPEPLERAACANTPLHCTYRSLLNGRS</sequence>
<evidence type="ECO:0000256" key="1">
    <source>
        <dbReference type="SAM" id="MobiDB-lite"/>
    </source>
</evidence>
<feature type="region of interest" description="Disordered" evidence="1">
    <location>
        <begin position="455"/>
        <end position="474"/>
    </location>
</feature>
<protein>
    <submittedName>
        <fullName evidence="2">Uncharacterized protein</fullName>
    </submittedName>
</protein>
<dbReference type="AlphaFoldDB" id="A0A4P9WMP1"/>
<keyword evidence="3" id="KW-1185">Reference proteome</keyword>
<name>A0A4P9WMP1_9FUNG</name>
<proteinExistence type="predicted"/>
<organism evidence="2 3">
    <name type="scientific">Blyttiomyces helicus</name>
    <dbReference type="NCBI Taxonomy" id="388810"/>
    <lineage>
        <taxon>Eukaryota</taxon>
        <taxon>Fungi</taxon>
        <taxon>Fungi incertae sedis</taxon>
        <taxon>Chytridiomycota</taxon>
        <taxon>Chytridiomycota incertae sedis</taxon>
        <taxon>Chytridiomycetes</taxon>
        <taxon>Chytridiomycetes incertae sedis</taxon>
        <taxon>Blyttiomyces</taxon>
    </lineage>
</organism>
<dbReference type="EMBL" id="KZ993922">
    <property type="protein sequence ID" value="RKO94351.1"/>
    <property type="molecule type" value="Genomic_DNA"/>
</dbReference>
<gene>
    <name evidence="2" type="ORF">BDK51DRAFT_42903</name>
</gene>
<accession>A0A4P9WMP1</accession>
<feature type="compositionally biased region" description="Low complexity" evidence="1">
    <location>
        <begin position="157"/>
        <end position="168"/>
    </location>
</feature>
<dbReference type="Proteomes" id="UP000269721">
    <property type="component" value="Unassembled WGS sequence"/>
</dbReference>
<feature type="compositionally biased region" description="Basic and acidic residues" evidence="1">
    <location>
        <begin position="457"/>
        <end position="474"/>
    </location>
</feature>
<evidence type="ECO:0000313" key="3">
    <source>
        <dbReference type="Proteomes" id="UP000269721"/>
    </source>
</evidence>
<evidence type="ECO:0000313" key="2">
    <source>
        <dbReference type="EMBL" id="RKO94351.1"/>
    </source>
</evidence>
<feature type="region of interest" description="Disordered" evidence="1">
    <location>
        <begin position="129"/>
        <end position="172"/>
    </location>
</feature>
<reference evidence="3" key="1">
    <citation type="journal article" date="2018" name="Nat. Microbiol.">
        <title>Leveraging single-cell genomics to expand the fungal tree of life.</title>
        <authorList>
            <person name="Ahrendt S.R."/>
            <person name="Quandt C.A."/>
            <person name="Ciobanu D."/>
            <person name="Clum A."/>
            <person name="Salamov A."/>
            <person name="Andreopoulos B."/>
            <person name="Cheng J.F."/>
            <person name="Woyke T."/>
            <person name="Pelin A."/>
            <person name="Henrissat B."/>
            <person name="Reynolds N.K."/>
            <person name="Benny G.L."/>
            <person name="Smith M.E."/>
            <person name="James T.Y."/>
            <person name="Grigoriev I.V."/>
        </authorList>
    </citation>
    <scope>NUCLEOTIDE SEQUENCE [LARGE SCALE GENOMIC DNA]</scope>
</reference>